<feature type="compositionally biased region" description="Acidic residues" evidence="1">
    <location>
        <begin position="40"/>
        <end position="49"/>
    </location>
</feature>
<feature type="region of interest" description="Disordered" evidence="1">
    <location>
        <begin position="1"/>
        <end position="103"/>
    </location>
</feature>
<feature type="non-terminal residue" evidence="2">
    <location>
        <position position="103"/>
    </location>
</feature>
<evidence type="ECO:0000313" key="2">
    <source>
        <dbReference type="EMBL" id="RXW11449.1"/>
    </source>
</evidence>
<protein>
    <submittedName>
        <fullName evidence="2">Uncharacterized protein</fullName>
    </submittedName>
</protein>
<name>A0A4Q2CYD1_9AGAR</name>
<dbReference type="Proteomes" id="UP000290288">
    <property type="component" value="Unassembled WGS sequence"/>
</dbReference>
<gene>
    <name evidence="2" type="ORF">EST38_g14405</name>
</gene>
<evidence type="ECO:0000256" key="1">
    <source>
        <dbReference type="SAM" id="MobiDB-lite"/>
    </source>
</evidence>
<keyword evidence="3" id="KW-1185">Reference proteome</keyword>
<dbReference type="STRING" id="2316362.A0A4Q2CYD1"/>
<reference evidence="2 3" key="1">
    <citation type="submission" date="2019-01" db="EMBL/GenBank/DDBJ databases">
        <title>Draft genome sequence of Psathyrella aberdarensis IHI B618.</title>
        <authorList>
            <person name="Buettner E."/>
            <person name="Kellner H."/>
        </authorList>
    </citation>
    <scope>NUCLEOTIDE SEQUENCE [LARGE SCALE GENOMIC DNA]</scope>
    <source>
        <strain evidence="2 3">IHI B618</strain>
    </source>
</reference>
<evidence type="ECO:0000313" key="3">
    <source>
        <dbReference type="Proteomes" id="UP000290288"/>
    </source>
</evidence>
<comment type="caution">
    <text evidence="2">The sequence shown here is derived from an EMBL/GenBank/DDBJ whole genome shotgun (WGS) entry which is preliminary data.</text>
</comment>
<dbReference type="EMBL" id="SDEE01001896">
    <property type="protein sequence ID" value="RXW11449.1"/>
    <property type="molecule type" value="Genomic_DNA"/>
</dbReference>
<sequence>MKAASSSSALDKDATFGQRLAPKPTPQAPNGKGKARQDYGDDGDDDNDAMEISWVPSTSAADDDDDSARRNKKSKKQDKKNGIERFGAGLEKGALEPEHHISE</sequence>
<proteinExistence type="predicted"/>
<feature type="compositionally biased region" description="Basic and acidic residues" evidence="1">
    <location>
        <begin position="93"/>
        <end position="103"/>
    </location>
</feature>
<accession>A0A4Q2CYD1</accession>
<dbReference type="AlphaFoldDB" id="A0A4Q2CYD1"/>
<organism evidence="2 3">
    <name type="scientific">Candolleomyces aberdarensis</name>
    <dbReference type="NCBI Taxonomy" id="2316362"/>
    <lineage>
        <taxon>Eukaryota</taxon>
        <taxon>Fungi</taxon>
        <taxon>Dikarya</taxon>
        <taxon>Basidiomycota</taxon>
        <taxon>Agaricomycotina</taxon>
        <taxon>Agaricomycetes</taxon>
        <taxon>Agaricomycetidae</taxon>
        <taxon>Agaricales</taxon>
        <taxon>Agaricineae</taxon>
        <taxon>Psathyrellaceae</taxon>
        <taxon>Candolleomyces</taxon>
    </lineage>
</organism>